<comment type="caution">
    <text evidence="2">The sequence shown here is derived from an EMBL/GenBank/DDBJ whole genome shotgun (WGS) entry which is preliminary data.</text>
</comment>
<keyword evidence="1" id="KW-1133">Transmembrane helix</keyword>
<feature type="transmembrane region" description="Helical" evidence="1">
    <location>
        <begin position="85"/>
        <end position="103"/>
    </location>
</feature>
<dbReference type="Proteomes" id="UP000479710">
    <property type="component" value="Unassembled WGS sequence"/>
</dbReference>
<keyword evidence="1" id="KW-0472">Membrane</keyword>
<evidence type="ECO:0000256" key="1">
    <source>
        <dbReference type="SAM" id="Phobius"/>
    </source>
</evidence>
<protein>
    <submittedName>
        <fullName evidence="2">Uncharacterized protein</fullName>
    </submittedName>
</protein>
<evidence type="ECO:0000313" key="2">
    <source>
        <dbReference type="EMBL" id="KAF0935284.1"/>
    </source>
</evidence>
<keyword evidence="1" id="KW-0812">Transmembrane</keyword>
<name>A0A6G1FEL9_9ORYZ</name>
<dbReference type="EMBL" id="SPHZ02000001">
    <property type="protein sequence ID" value="KAF0935284.1"/>
    <property type="molecule type" value="Genomic_DNA"/>
</dbReference>
<dbReference type="AlphaFoldDB" id="A0A6G1FEL9"/>
<proteinExistence type="predicted"/>
<keyword evidence="3" id="KW-1185">Reference proteome</keyword>
<dbReference type="OrthoDB" id="10475238at2759"/>
<evidence type="ECO:0000313" key="3">
    <source>
        <dbReference type="Proteomes" id="UP000479710"/>
    </source>
</evidence>
<feature type="non-terminal residue" evidence="2">
    <location>
        <position position="1"/>
    </location>
</feature>
<reference evidence="2 3" key="1">
    <citation type="submission" date="2019-11" db="EMBL/GenBank/DDBJ databases">
        <title>Whole genome sequence of Oryza granulata.</title>
        <authorList>
            <person name="Li W."/>
        </authorList>
    </citation>
    <scope>NUCLEOTIDE SEQUENCE [LARGE SCALE GENOMIC DNA]</scope>
    <source>
        <strain evidence="3">cv. Menghai</strain>
        <tissue evidence="2">Leaf</tissue>
    </source>
</reference>
<accession>A0A6G1FEL9</accession>
<sequence>ESARKGVVCNSRRGFQGLSCCPRPRYPPFPKGGSVEDVQKWNKECFRVSEILKKLNKDRDCDIPIMTEPKDPYTTEAIQSSRDKVVVLCAACIIVSVPTSWMMERGYHNVLA</sequence>
<organism evidence="2 3">
    <name type="scientific">Oryza meyeriana var. granulata</name>
    <dbReference type="NCBI Taxonomy" id="110450"/>
    <lineage>
        <taxon>Eukaryota</taxon>
        <taxon>Viridiplantae</taxon>
        <taxon>Streptophyta</taxon>
        <taxon>Embryophyta</taxon>
        <taxon>Tracheophyta</taxon>
        <taxon>Spermatophyta</taxon>
        <taxon>Magnoliopsida</taxon>
        <taxon>Liliopsida</taxon>
        <taxon>Poales</taxon>
        <taxon>Poaceae</taxon>
        <taxon>BOP clade</taxon>
        <taxon>Oryzoideae</taxon>
        <taxon>Oryzeae</taxon>
        <taxon>Oryzinae</taxon>
        <taxon>Oryza</taxon>
        <taxon>Oryza meyeriana</taxon>
    </lineage>
</organism>
<gene>
    <name evidence="2" type="ORF">E2562_032000</name>
</gene>